<keyword evidence="3" id="KW-1185">Reference proteome</keyword>
<sequence>MAHGPEGTIYRDEEGFDDTLKIDINFAQMKLIRKLKTSRTSSIFHVNYNGELRVFKFHNIEDTRYADDGVRDLNRSRCEIRAYCNLKLYGICDGGYVPKFYGYMLTVNPASWAPHLEAFHHDSGLPSAIFIEYLPQPLVMNSVTYSKDRMQKVAIGIQQIHLALIEHNDPYPKNILIVPDDPERFLWIDFDAAIV</sequence>
<name>A0A7U2QVW5_ASPFN</name>
<organism evidence="2 3">
    <name type="scientific">Aspergillus flavus (strain ATCC 200026 / FGSC A1120 / IAM 13836 / NRRL 3357 / JCM 12722 / SRRC 167)</name>
    <dbReference type="NCBI Taxonomy" id="332952"/>
    <lineage>
        <taxon>Eukaryota</taxon>
        <taxon>Fungi</taxon>
        <taxon>Dikarya</taxon>
        <taxon>Ascomycota</taxon>
        <taxon>Pezizomycotina</taxon>
        <taxon>Eurotiomycetes</taxon>
        <taxon>Eurotiomycetidae</taxon>
        <taxon>Eurotiales</taxon>
        <taxon>Aspergillaceae</taxon>
        <taxon>Aspergillus</taxon>
        <taxon>Aspergillus subgen. Circumdati</taxon>
    </lineage>
</organism>
<dbReference type="SUPFAM" id="SSF56112">
    <property type="entry name" value="Protein kinase-like (PK-like)"/>
    <property type="match status" value="1"/>
</dbReference>
<dbReference type="EMBL" id="CP044620">
    <property type="protein sequence ID" value="QRD86743.1"/>
    <property type="molecule type" value="Genomic_DNA"/>
</dbReference>
<reference evidence="3" key="1">
    <citation type="journal article" date="2021" name="G3 (Bethesda)">
        <title>Chromosome assembled and annotated genome sequence of Aspergillus flavus NRRL 3357.</title>
        <authorList>
            <person name="Skerker J.M."/>
            <person name="Pianalto K.M."/>
            <person name="Mondo S.J."/>
            <person name="Yang K."/>
            <person name="Arkin A.P."/>
            <person name="Keller N.P."/>
            <person name="Grigoriev I.V."/>
            <person name="Louise Glass N.L."/>
        </authorList>
    </citation>
    <scope>NUCLEOTIDE SEQUENCE [LARGE SCALE GENOMIC DNA]</scope>
    <source>
        <strain evidence="3">ATCC 200026 / FGSC A1120 / IAM 13836 / NRRL 3357 / JCM 12722 / SRRC 167</strain>
    </source>
</reference>
<dbReference type="GO" id="GO:0004672">
    <property type="term" value="F:protein kinase activity"/>
    <property type="evidence" value="ECO:0007669"/>
    <property type="project" value="InterPro"/>
</dbReference>
<dbReference type="AlphaFoldDB" id="A0A7U2QVW5"/>
<dbReference type="VEuPathDB" id="FungiDB:F9C07_2231575"/>
<dbReference type="GO" id="GO:0005524">
    <property type="term" value="F:ATP binding"/>
    <property type="evidence" value="ECO:0007669"/>
    <property type="project" value="InterPro"/>
</dbReference>
<gene>
    <name evidence="2" type="ORF">F9C07_2231575</name>
</gene>
<dbReference type="Pfam" id="PF06293">
    <property type="entry name" value="Kdo"/>
    <property type="match status" value="1"/>
</dbReference>
<dbReference type="Proteomes" id="UP000596276">
    <property type="component" value="Chromosome 3"/>
</dbReference>
<dbReference type="VEuPathDB" id="FungiDB:AFLA_006077"/>
<proteinExistence type="predicted"/>
<dbReference type="InterPro" id="IPR011009">
    <property type="entry name" value="Kinase-like_dom_sf"/>
</dbReference>
<evidence type="ECO:0000313" key="3">
    <source>
        <dbReference type="Proteomes" id="UP000596276"/>
    </source>
</evidence>
<accession>A0A7U2QVW5</accession>
<dbReference type="PROSITE" id="PS50011">
    <property type="entry name" value="PROTEIN_KINASE_DOM"/>
    <property type="match status" value="1"/>
</dbReference>
<dbReference type="InterPro" id="IPR000719">
    <property type="entry name" value="Prot_kinase_dom"/>
</dbReference>
<evidence type="ECO:0000259" key="1">
    <source>
        <dbReference type="PROSITE" id="PS50011"/>
    </source>
</evidence>
<evidence type="ECO:0000313" key="2">
    <source>
        <dbReference type="EMBL" id="QRD86743.1"/>
    </source>
</evidence>
<protein>
    <recommendedName>
        <fullName evidence="1">Protein kinase domain-containing protein</fullName>
    </recommendedName>
</protein>
<feature type="domain" description="Protein kinase" evidence="1">
    <location>
        <begin position="1"/>
        <end position="195"/>
    </location>
</feature>